<dbReference type="Gene3D" id="3.40.50.1820">
    <property type="entry name" value="alpha/beta hydrolase"/>
    <property type="match status" value="1"/>
</dbReference>
<dbReference type="NCBIfam" id="TIGR00976">
    <property type="entry name" value="CocE_NonD"/>
    <property type="match status" value="1"/>
</dbReference>
<dbReference type="Proteomes" id="UP000800035">
    <property type="component" value="Unassembled WGS sequence"/>
</dbReference>
<dbReference type="InterPro" id="IPR029058">
    <property type="entry name" value="AB_hydrolase_fold"/>
</dbReference>
<dbReference type="InterPro" id="IPR013736">
    <property type="entry name" value="Xaa-Pro_dipept_C"/>
</dbReference>
<feature type="domain" description="Xaa-Pro dipeptidyl-peptidase C-terminal" evidence="2">
    <location>
        <begin position="313"/>
        <end position="552"/>
    </location>
</feature>
<dbReference type="EMBL" id="ML977006">
    <property type="protein sequence ID" value="KAF1953130.1"/>
    <property type="molecule type" value="Genomic_DNA"/>
</dbReference>
<dbReference type="Pfam" id="PF08530">
    <property type="entry name" value="PepX_C"/>
    <property type="match status" value="1"/>
</dbReference>
<dbReference type="AlphaFoldDB" id="A0A6A5TMF8"/>
<dbReference type="SUPFAM" id="SSF49785">
    <property type="entry name" value="Galactose-binding domain-like"/>
    <property type="match status" value="1"/>
</dbReference>
<dbReference type="OrthoDB" id="416441at2759"/>
<keyword evidence="4" id="KW-1185">Reference proteome</keyword>
<evidence type="ECO:0000259" key="2">
    <source>
        <dbReference type="SMART" id="SM00939"/>
    </source>
</evidence>
<evidence type="ECO:0000313" key="4">
    <source>
        <dbReference type="Proteomes" id="UP000800035"/>
    </source>
</evidence>
<name>A0A6A5TMF8_9PLEO</name>
<accession>A0A6A5TMF8</accession>
<gene>
    <name evidence="3" type="ORF">CC80DRAFT_518483</name>
</gene>
<proteinExistence type="predicted"/>
<protein>
    <submittedName>
        <fullName evidence="3">Alpha/beta-hydrolase</fullName>
    </submittedName>
</protein>
<dbReference type="InterPro" id="IPR005674">
    <property type="entry name" value="CocE/Ser_esterase"/>
</dbReference>
<dbReference type="SMART" id="SM00939">
    <property type="entry name" value="PepX_C"/>
    <property type="match status" value="1"/>
</dbReference>
<reference evidence="3" key="1">
    <citation type="journal article" date="2020" name="Stud. Mycol.">
        <title>101 Dothideomycetes genomes: a test case for predicting lifestyles and emergence of pathogens.</title>
        <authorList>
            <person name="Haridas S."/>
            <person name="Albert R."/>
            <person name="Binder M."/>
            <person name="Bloem J."/>
            <person name="Labutti K."/>
            <person name="Salamov A."/>
            <person name="Andreopoulos B."/>
            <person name="Baker S."/>
            <person name="Barry K."/>
            <person name="Bills G."/>
            <person name="Bluhm B."/>
            <person name="Cannon C."/>
            <person name="Castanera R."/>
            <person name="Culley D."/>
            <person name="Daum C."/>
            <person name="Ezra D."/>
            <person name="Gonzalez J."/>
            <person name="Henrissat B."/>
            <person name="Kuo A."/>
            <person name="Liang C."/>
            <person name="Lipzen A."/>
            <person name="Lutzoni F."/>
            <person name="Magnuson J."/>
            <person name="Mondo S."/>
            <person name="Nolan M."/>
            <person name="Ohm R."/>
            <person name="Pangilinan J."/>
            <person name="Park H.-J."/>
            <person name="Ramirez L."/>
            <person name="Alfaro M."/>
            <person name="Sun H."/>
            <person name="Tritt A."/>
            <person name="Yoshinaga Y."/>
            <person name="Zwiers L.-H."/>
            <person name="Turgeon B."/>
            <person name="Goodwin S."/>
            <person name="Spatafora J."/>
            <person name="Crous P."/>
            <person name="Grigoriev I."/>
        </authorList>
    </citation>
    <scope>NUCLEOTIDE SEQUENCE</scope>
    <source>
        <strain evidence="3">CBS 675.92</strain>
    </source>
</reference>
<sequence length="563" mass="63036">MSLAAPSSLQDGDNQHGYSVYKNINVAMRDGINLSVDVFLPFSVSKEDTKVPAICSYGPYGKDVPVLEFGKPKTNIYSNMYQGIKPLGPHACFELVDPALWTNEYGYAVVRADARGIGNSQGKLDPFGLERCVQVQADAEGQDIYDLIEWVGTQDWCNGKVATSGISYYGMVGYAAAMQKPPHLAAVVSYESGCDAFLSDRKGGIYSEGFMAHWYNNIVIPYQRGQEKIDYVKVLHDNEYRSQGPWAVFDRTRKLSDIEVPFYLAGNWSDPELHLPGNLVAFNEISSQHKWIEMHNGNHLAAYYLPHQIAAQKQFLDHFLLDKKHNDMLEVPRIRLTITHGLDEYYRSESAFPPPDAEETSFFLAPDRKLEFFSPRGSPVPFEYEGLQGRLTFQGPKFPEQFEVLGTPYLDITLSTEARDMDLFITVRAQDVNGKTVILRGNHDEPMPSFCRASFRLSHRGERNDLLSQKIPVISALNPATVEPGKAYEVIVPLTPTTYVFDAGCSFEIELGATDPVGTIPIAQHVGGDRTEERFGGKNTIFSHGRLVFPRVRRDVSEYSASL</sequence>
<evidence type="ECO:0000256" key="1">
    <source>
        <dbReference type="ARBA" id="ARBA00022801"/>
    </source>
</evidence>
<dbReference type="InterPro" id="IPR000383">
    <property type="entry name" value="Xaa-Pro-like_dom"/>
</dbReference>
<dbReference type="Gene3D" id="2.60.120.260">
    <property type="entry name" value="Galactose-binding domain-like"/>
    <property type="match status" value="1"/>
</dbReference>
<organism evidence="3 4">
    <name type="scientific">Byssothecium circinans</name>
    <dbReference type="NCBI Taxonomy" id="147558"/>
    <lineage>
        <taxon>Eukaryota</taxon>
        <taxon>Fungi</taxon>
        <taxon>Dikarya</taxon>
        <taxon>Ascomycota</taxon>
        <taxon>Pezizomycotina</taxon>
        <taxon>Dothideomycetes</taxon>
        <taxon>Pleosporomycetidae</taxon>
        <taxon>Pleosporales</taxon>
        <taxon>Massarineae</taxon>
        <taxon>Massarinaceae</taxon>
        <taxon>Byssothecium</taxon>
    </lineage>
</organism>
<dbReference type="Gene3D" id="1.10.3020.20">
    <property type="match status" value="1"/>
</dbReference>
<dbReference type="Pfam" id="PF02129">
    <property type="entry name" value="Peptidase_S15"/>
    <property type="match status" value="1"/>
</dbReference>
<dbReference type="SUPFAM" id="SSF53474">
    <property type="entry name" value="alpha/beta-Hydrolases"/>
    <property type="match status" value="1"/>
</dbReference>
<dbReference type="PANTHER" id="PTHR43056">
    <property type="entry name" value="PEPTIDASE S9 PROLYL OLIGOPEPTIDASE"/>
    <property type="match status" value="1"/>
</dbReference>
<dbReference type="InterPro" id="IPR008979">
    <property type="entry name" value="Galactose-bd-like_sf"/>
</dbReference>
<keyword evidence="1 3" id="KW-0378">Hydrolase</keyword>
<dbReference type="GO" id="GO:0008239">
    <property type="term" value="F:dipeptidyl-peptidase activity"/>
    <property type="evidence" value="ECO:0007669"/>
    <property type="project" value="InterPro"/>
</dbReference>
<dbReference type="PANTHER" id="PTHR43056:SF10">
    <property type="entry name" value="COCE_NOND FAMILY, PUTATIVE (AFU_ORTHOLOGUE AFUA_7G00600)-RELATED"/>
    <property type="match status" value="1"/>
</dbReference>
<dbReference type="InterPro" id="IPR050585">
    <property type="entry name" value="Xaa-Pro_dipeptidyl-ppase/CocE"/>
</dbReference>
<evidence type="ECO:0000313" key="3">
    <source>
        <dbReference type="EMBL" id="KAF1953130.1"/>
    </source>
</evidence>